<feature type="compositionally biased region" description="Polar residues" evidence="1">
    <location>
        <begin position="25"/>
        <end position="41"/>
    </location>
</feature>
<dbReference type="EMBL" id="BARW01006134">
    <property type="protein sequence ID" value="GAI86548.1"/>
    <property type="molecule type" value="Genomic_DNA"/>
</dbReference>
<feature type="region of interest" description="Disordered" evidence="1">
    <location>
        <begin position="1"/>
        <end position="41"/>
    </location>
</feature>
<organism evidence="2">
    <name type="scientific">marine sediment metagenome</name>
    <dbReference type="NCBI Taxonomy" id="412755"/>
    <lineage>
        <taxon>unclassified sequences</taxon>
        <taxon>metagenomes</taxon>
        <taxon>ecological metagenomes</taxon>
    </lineage>
</organism>
<protein>
    <submittedName>
        <fullName evidence="2">Uncharacterized protein</fullName>
    </submittedName>
</protein>
<evidence type="ECO:0000313" key="2">
    <source>
        <dbReference type="EMBL" id="GAI86548.1"/>
    </source>
</evidence>
<feature type="non-terminal residue" evidence="2">
    <location>
        <position position="1"/>
    </location>
</feature>
<evidence type="ECO:0000256" key="1">
    <source>
        <dbReference type="SAM" id="MobiDB-lite"/>
    </source>
</evidence>
<accession>X1S0Z9</accession>
<name>X1S0Z9_9ZZZZ</name>
<gene>
    <name evidence="2" type="ORF">S12H4_12861</name>
</gene>
<sequence length="41" mass="4610">AQALQGQFPTEKASEASTEELQKPFRSSTEELQNSYNVHID</sequence>
<dbReference type="AlphaFoldDB" id="X1S0Z9"/>
<reference evidence="2" key="1">
    <citation type="journal article" date="2014" name="Front. Microbiol.">
        <title>High frequency of phylogenetically diverse reductive dehalogenase-homologous genes in deep subseafloor sedimentary metagenomes.</title>
        <authorList>
            <person name="Kawai M."/>
            <person name="Futagami T."/>
            <person name="Toyoda A."/>
            <person name="Takaki Y."/>
            <person name="Nishi S."/>
            <person name="Hori S."/>
            <person name="Arai W."/>
            <person name="Tsubouchi T."/>
            <person name="Morono Y."/>
            <person name="Uchiyama I."/>
            <person name="Ito T."/>
            <person name="Fujiyama A."/>
            <person name="Inagaki F."/>
            <person name="Takami H."/>
        </authorList>
    </citation>
    <scope>NUCLEOTIDE SEQUENCE</scope>
    <source>
        <strain evidence="2">Expedition CK06-06</strain>
    </source>
</reference>
<proteinExistence type="predicted"/>
<comment type="caution">
    <text evidence="2">The sequence shown here is derived from an EMBL/GenBank/DDBJ whole genome shotgun (WGS) entry which is preliminary data.</text>
</comment>